<dbReference type="RefSeq" id="WP_305737229.1">
    <property type="nucleotide sequence ID" value="NZ_CP137744.1"/>
</dbReference>
<evidence type="ECO:0000313" key="2">
    <source>
        <dbReference type="Proteomes" id="UP001302368"/>
    </source>
</evidence>
<accession>A0ABZ0MNC0</accession>
<dbReference type="EMBL" id="CP137744">
    <property type="protein sequence ID" value="WOZ76958.1"/>
    <property type="molecule type" value="Genomic_DNA"/>
</dbReference>
<evidence type="ECO:0000313" key="1">
    <source>
        <dbReference type="EMBL" id="WOZ76958.1"/>
    </source>
</evidence>
<keyword evidence="2" id="KW-1185">Reference proteome</keyword>
<reference evidence="1 2" key="1">
    <citation type="submission" date="2023-10" db="EMBL/GenBank/DDBJ databases">
        <title>Genome sequencing of the isolated polysaccharide-producing bacterium Kosakonia sacchari KS2022.</title>
        <authorList>
            <person name="Yi X."/>
        </authorList>
    </citation>
    <scope>NUCLEOTIDE SEQUENCE [LARGE SCALE GENOMIC DNA]</scope>
    <source>
        <strain evidence="1 2">KS2022</strain>
    </source>
</reference>
<evidence type="ECO:0008006" key="3">
    <source>
        <dbReference type="Google" id="ProtNLM"/>
    </source>
</evidence>
<organism evidence="1 2">
    <name type="scientific">Kosakonia sacchari</name>
    <dbReference type="NCBI Taxonomy" id="1158459"/>
    <lineage>
        <taxon>Bacteria</taxon>
        <taxon>Pseudomonadati</taxon>
        <taxon>Pseudomonadota</taxon>
        <taxon>Gammaproteobacteria</taxon>
        <taxon>Enterobacterales</taxon>
        <taxon>Enterobacteriaceae</taxon>
        <taxon>Kosakonia</taxon>
    </lineage>
</organism>
<protein>
    <recommendedName>
        <fullName evidence="3">PsbP C-terminal domain-containing protein</fullName>
    </recommendedName>
</protein>
<dbReference type="Proteomes" id="UP001302368">
    <property type="component" value="Chromosome"/>
</dbReference>
<proteinExistence type="predicted"/>
<sequence length="228" mass="25227">MMIRIKWLLLLVALFIVVKVIFFIANDDNKIEEAAAPTVTAVDTPHEGYKRYQAGYGLSLELPEAWVLMSAEQAKEIEKVSASVTGIPQSAKNLSLSANANREGKLNTATVKVVFTDNMIESDDLRHFSRGNVDDVCEVITTSITPALKKINSELTSAVNCSLSSVNGAPAFLAEFHRKGILGNDDWEMKNYQIPLDEKTAVLTVSYNTTSQDSKNEIDKVLRSVRFR</sequence>
<gene>
    <name evidence="1" type="ORF">Q8Y70_20650</name>
</gene>
<name>A0ABZ0MNC0_9ENTR</name>